<feature type="transmembrane region" description="Helical" evidence="1">
    <location>
        <begin position="12"/>
        <end position="40"/>
    </location>
</feature>
<feature type="domain" description="Putative Flp pilus-assembly TadG-like N-terminal" evidence="2">
    <location>
        <begin position="11"/>
        <end position="57"/>
    </location>
</feature>
<organism evidence="3 4">
    <name type="scientific">Cupriavidus lacunae</name>
    <dbReference type="NCBI Taxonomy" id="2666307"/>
    <lineage>
        <taxon>Bacteria</taxon>
        <taxon>Pseudomonadati</taxon>
        <taxon>Pseudomonadota</taxon>
        <taxon>Betaproteobacteria</taxon>
        <taxon>Burkholderiales</taxon>
        <taxon>Burkholderiaceae</taxon>
        <taxon>Cupriavidus</taxon>
    </lineage>
</organism>
<dbReference type="Pfam" id="PF13400">
    <property type="entry name" value="Tad"/>
    <property type="match status" value="1"/>
</dbReference>
<evidence type="ECO:0000313" key="4">
    <source>
        <dbReference type="Proteomes" id="UP000255165"/>
    </source>
</evidence>
<comment type="caution">
    <text evidence="3">The sequence shown here is derived from an EMBL/GenBank/DDBJ whole genome shotgun (WGS) entry which is preliminary data.</text>
</comment>
<dbReference type="RefSeq" id="WP_115215400.1">
    <property type="nucleotide sequence ID" value="NZ_QKWJ01000069.1"/>
</dbReference>
<reference evidence="4" key="1">
    <citation type="submission" date="2018-06" db="EMBL/GenBank/DDBJ databases">
        <authorList>
            <person name="Feng T."/>
            <person name="Jeon C.O."/>
        </authorList>
    </citation>
    <scope>NUCLEOTIDE SEQUENCE [LARGE SCALE GENOMIC DNA]</scope>
    <source>
        <strain evidence="4">S23</strain>
    </source>
</reference>
<proteinExistence type="predicted"/>
<evidence type="ECO:0000259" key="2">
    <source>
        <dbReference type="Pfam" id="PF13400"/>
    </source>
</evidence>
<dbReference type="Proteomes" id="UP000255165">
    <property type="component" value="Unassembled WGS sequence"/>
</dbReference>
<sequence>MSRYSKKKAKGVILPIVGLILAVLLGMAGLVIDLGAMFVAKTELQSAVDSCALAAAQELDGAADALTRATSAGLTAGNANKVKYQKTSAAIVDTDVTFSDTLGGSYSSTFVPVAKARYAKCGHATSGIAAYLIQMVGGPTSTSVAAVGVATRTHAQSTCPIPIGLVPKPATSAPDYGFATGEWVTVLYDGTKSASPGEMGWFNLDGSKNANETKNEMAVGYCNSKVNDTLGTPGAKVAVDDQWNSRFGIYKNNGDMTLMRPDFTGYAYTSTNWPSGKQAYSGSSGGTDPTAANFKAKRLAYASYADTSTDVKVGDTITNLNMKGGYKILAAPGSTGDFAKLGMSRRLVIVPVVSTASKVLDFACMLMLQPISGPTVSVQFEYLGNAASISSPCTTNGLAGGNFGPMIPALVE</sequence>
<name>A0A370NKU6_9BURK</name>
<accession>A0A370NKU6</accession>
<evidence type="ECO:0000313" key="3">
    <source>
        <dbReference type="EMBL" id="RDK06206.1"/>
    </source>
</evidence>
<gene>
    <name evidence="3" type="ORF">DN412_32775</name>
</gene>
<protein>
    <recommendedName>
        <fullName evidence="2">Putative Flp pilus-assembly TadG-like N-terminal domain-containing protein</fullName>
    </recommendedName>
</protein>
<dbReference type="InterPro" id="IPR028087">
    <property type="entry name" value="Tad_N"/>
</dbReference>
<evidence type="ECO:0000256" key="1">
    <source>
        <dbReference type="SAM" id="Phobius"/>
    </source>
</evidence>
<dbReference type="AlphaFoldDB" id="A0A370NKU6"/>
<dbReference type="EMBL" id="QKWJ01000069">
    <property type="protein sequence ID" value="RDK06206.1"/>
    <property type="molecule type" value="Genomic_DNA"/>
</dbReference>
<keyword evidence="1" id="KW-0472">Membrane</keyword>
<keyword evidence="4" id="KW-1185">Reference proteome</keyword>
<keyword evidence="1" id="KW-0812">Transmembrane</keyword>
<keyword evidence="1" id="KW-1133">Transmembrane helix</keyword>